<feature type="region of interest" description="Disordered" evidence="6">
    <location>
        <begin position="171"/>
        <end position="204"/>
    </location>
</feature>
<evidence type="ECO:0000256" key="3">
    <source>
        <dbReference type="ARBA" id="ARBA00022692"/>
    </source>
</evidence>
<name>A0A223P2K3_9SPHI</name>
<keyword evidence="2" id="KW-1003">Cell membrane</keyword>
<accession>A0A223P2K3</accession>
<dbReference type="PANTHER" id="PTHR33885">
    <property type="entry name" value="PHAGE SHOCK PROTEIN C"/>
    <property type="match status" value="1"/>
</dbReference>
<evidence type="ECO:0000256" key="6">
    <source>
        <dbReference type="SAM" id="MobiDB-lite"/>
    </source>
</evidence>
<feature type="compositionally biased region" description="Low complexity" evidence="6">
    <location>
        <begin position="191"/>
        <end position="204"/>
    </location>
</feature>
<dbReference type="AlphaFoldDB" id="A0A223P2K3"/>
<dbReference type="GO" id="GO:0005886">
    <property type="term" value="C:plasma membrane"/>
    <property type="evidence" value="ECO:0007669"/>
    <property type="project" value="UniProtKB-SubCell"/>
</dbReference>
<evidence type="ECO:0000313" key="10">
    <source>
        <dbReference type="EMBL" id="ASU36353.1"/>
    </source>
</evidence>
<evidence type="ECO:0000256" key="2">
    <source>
        <dbReference type="ARBA" id="ARBA00022475"/>
    </source>
</evidence>
<dbReference type="Pfam" id="PF04024">
    <property type="entry name" value="PspC"/>
    <property type="match status" value="1"/>
</dbReference>
<organism evidence="10 11">
    <name type="scientific">Mucilaginibacter xinganensis</name>
    <dbReference type="NCBI Taxonomy" id="1234841"/>
    <lineage>
        <taxon>Bacteria</taxon>
        <taxon>Pseudomonadati</taxon>
        <taxon>Bacteroidota</taxon>
        <taxon>Sphingobacteriia</taxon>
        <taxon>Sphingobacteriales</taxon>
        <taxon>Sphingobacteriaceae</taxon>
        <taxon>Mucilaginibacter</taxon>
    </lineage>
</organism>
<keyword evidence="11" id="KW-1185">Reference proteome</keyword>
<dbReference type="RefSeq" id="WP_094572385.1">
    <property type="nucleotide sequence ID" value="NZ_CP022743.1"/>
</dbReference>
<dbReference type="InterPro" id="IPR007168">
    <property type="entry name" value="Phageshock_PspC_N"/>
</dbReference>
<evidence type="ECO:0000313" key="11">
    <source>
        <dbReference type="Proteomes" id="UP000215002"/>
    </source>
</evidence>
<dbReference type="InterPro" id="IPR052027">
    <property type="entry name" value="PspC"/>
</dbReference>
<reference evidence="10 11" key="1">
    <citation type="submission" date="2017-08" db="EMBL/GenBank/DDBJ databases">
        <title>Complete genome sequence of Mucilaginibacter sp. strain BJC16-A31.</title>
        <authorList>
            <consortium name="Henan University of Science and Technology"/>
            <person name="You X."/>
        </authorList>
    </citation>
    <scope>NUCLEOTIDE SEQUENCE [LARGE SCALE GENOMIC DNA]</scope>
    <source>
        <strain evidence="10 11">BJC16-A31</strain>
    </source>
</reference>
<dbReference type="EMBL" id="CP022743">
    <property type="protein sequence ID" value="ASU36353.1"/>
    <property type="molecule type" value="Genomic_DNA"/>
</dbReference>
<feature type="transmembrane region" description="Helical" evidence="7">
    <location>
        <begin position="34"/>
        <end position="57"/>
    </location>
</feature>
<keyword evidence="5 7" id="KW-0472">Membrane</keyword>
<evidence type="ECO:0000256" key="5">
    <source>
        <dbReference type="ARBA" id="ARBA00023136"/>
    </source>
</evidence>
<dbReference type="PANTHER" id="PTHR33885:SF3">
    <property type="entry name" value="PHAGE SHOCK PROTEIN C"/>
    <property type="match status" value="1"/>
</dbReference>
<feature type="domain" description="LiaI-LiaF-like transmembrane region" evidence="9">
    <location>
        <begin position="123"/>
        <end position="165"/>
    </location>
</feature>
<feature type="compositionally biased region" description="Basic and acidic residues" evidence="6">
    <location>
        <begin position="172"/>
        <end position="188"/>
    </location>
</feature>
<protein>
    <recommendedName>
        <fullName evidence="12">PspC domain-containing protein</fullName>
    </recommendedName>
</protein>
<evidence type="ECO:0000256" key="4">
    <source>
        <dbReference type="ARBA" id="ARBA00022989"/>
    </source>
</evidence>
<comment type="subcellular location">
    <subcellularLocation>
        <location evidence="1">Cell membrane</location>
        <topology evidence="1">Single-pass membrane protein</topology>
    </subcellularLocation>
</comment>
<keyword evidence="3 7" id="KW-0812">Transmembrane</keyword>
<dbReference type="OrthoDB" id="5772680at2"/>
<feature type="transmembrane region" description="Helical" evidence="7">
    <location>
        <begin position="121"/>
        <end position="138"/>
    </location>
</feature>
<feature type="domain" description="Phage shock protein PspC N-terminal" evidence="8">
    <location>
        <begin position="3"/>
        <end position="60"/>
    </location>
</feature>
<feature type="transmembrane region" description="Helical" evidence="7">
    <location>
        <begin position="150"/>
        <end position="167"/>
    </location>
</feature>
<evidence type="ECO:0008006" key="12">
    <source>
        <dbReference type="Google" id="ProtNLM"/>
    </source>
</evidence>
<evidence type="ECO:0000259" key="8">
    <source>
        <dbReference type="Pfam" id="PF04024"/>
    </source>
</evidence>
<gene>
    <name evidence="10" type="ORF">MuYL_4468</name>
</gene>
<dbReference type="InterPro" id="IPR043726">
    <property type="entry name" value="LiaI-LiaF-like_TM1"/>
</dbReference>
<evidence type="ECO:0000259" key="9">
    <source>
        <dbReference type="Pfam" id="PF18917"/>
    </source>
</evidence>
<dbReference type="Pfam" id="PF18917">
    <property type="entry name" value="LiaI-LiaF-like_TM1"/>
    <property type="match status" value="1"/>
</dbReference>
<dbReference type="Proteomes" id="UP000215002">
    <property type="component" value="Chromosome"/>
</dbReference>
<dbReference type="KEGG" id="muc:MuYL_4468"/>
<keyword evidence="4 7" id="KW-1133">Transmembrane helix</keyword>
<evidence type="ECO:0000256" key="7">
    <source>
        <dbReference type="SAM" id="Phobius"/>
    </source>
</evidence>
<sequence>MNKKLYRDEYHKVFGGVCSGLAEYFEMDVTVMRLLFAFTFFIMGVGFGTYIILWIVLPKKGYLYNNYNNPTVDYTVPPQQAGSQFNTPPQTGNPFGGNPFSANPFENAPVESAAPKQKSHAGVIIGLVLIMVGAAILVDEYDLIPDFDFGRLWPVILVVVGGSLIISGQRKQAWDKEDWKAGPEKEEPAADDQAAPTADNAPTA</sequence>
<evidence type="ECO:0000256" key="1">
    <source>
        <dbReference type="ARBA" id="ARBA00004162"/>
    </source>
</evidence>
<proteinExistence type="predicted"/>